<protein>
    <submittedName>
        <fullName evidence="1">Uncharacterized protein</fullName>
    </submittedName>
</protein>
<organism evidence="1">
    <name type="scientific">Sylvanvirus sp</name>
    <dbReference type="NCBI Taxonomy" id="2487774"/>
    <lineage>
        <taxon>Viruses</taxon>
    </lineage>
</organism>
<reference evidence="1" key="1">
    <citation type="submission" date="2018-10" db="EMBL/GenBank/DDBJ databases">
        <title>Hidden diversity of soil giant viruses.</title>
        <authorList>
            <person name="Schulz F."/>
            <person name="Alteio L."/>
            <person name="Goudeau D."/>
            <person name="Ryan E.M."/>
            <person name="Malmstrom R.R."/>
            <person name="Blanchard J."/>
            <person name="Woyke T."/>
        </authorList>
    </citation>
    <scope>NUCLEOTIDE SEQUENCE</scope>
    <source>
        <strain evidence="1">SYV1</strain>
    </source>
</reference>
<evidence type="ECO:0000313" key="1">
    <source>
        <dbReference type="EMBL" id="AYV86650.1"/>
    </source>
</evidence>
<sequence length="725" mass="79216">MLNNFALFGILWLTLCVYVTSQPVAIPIVFVINGFKNFVSAVTNNNLIFVNNSYLIAGSVDQILFLSPTGTLLNRVLLPFEYIDYTVIIHDTSDLSYIAADGFGLYTFGPSSVFPTMKTNINCTQAKTMVLYEDHIWVSCEGVGLVAFDQSLSKNTTVVPEENNSYCLYMTIDSTSNMLFALCVHQGLVVVVNSSFIVTLDIQQKSMDIDGGCIMSNVFDSSLIVLCMNVTTTEAIYYSLNTSSLVLKEMNGVKCHSATALYLGPQGTLTVSCMTEGIIQMSIFNINVSPPFILPSILLANVDQCGNALKIAGNDITGTLFVSCTTSNLGTLITIAPSRSLCQDKTYLDSYLDPTCTLCKTNFYCRDGYIRPCVNGSLCSLPGLDAPNMLCPPGFICIDGAQEPCPLGYSCNNSGMAEGIICPFGSYCDLGTVNPVPCPAGYVCSTPSSITLCPVFFYCPPNSTAPIPCSSCTTSGASTIPVISPGSTTVDAGNQDFVQKAIIGGCISGGIGLLFFLIKFVLDFTARRHLEHLLDQSVGNDSQFKEYMKSVVKPTTLKVLDHIKTTGFLGWRSDRNTKAYVKSIETVISTIHELGVNTDLLRLKDHQKLMLFNILVQAFETSLGRRDVCCSCSRLKSWIRPDATPQQFQEYEKVIAQSIYQTCLSSHPELLSTLSSDKVDKVDNSHNTPSQLQLSPLYRTTMSNHSYHEFNKSDFLHNNSFTLPV</sequence>
<dbReference type="EMBL" id="MK072511">
    <property type="protein sequence ID" value="AYV86650.1"/>
    <property type="molecule type" value="Genomic_DNA"/>
</dbReference>
<proteinExistence type="predicted"/>
<accession>A0A3G5AHK9</accession>
<gene>
    <name evidence="1" type="ORF">Sylvanvirus5_18</name>
</gene>
<name>A0A3G5AHK9_9VIRU</name>